<evidence type="ECO:0000256" key="3">
    <source>
        <dbReference type="ARBA" id="ARBA00022833"/>
    </source>
</evidence>
<evidence type="ECO:0000259" key="6">
    <source>
        <dbReference type="PROSITE" id="PS50089"/>
    </source>
</evidence>
<gene>
    <name evidence="7" type="ORF">DYB35_010275</name>
    <name evidence="8" type="ORF">DYB37_010612</name>
</gene>
<evidence type="ECO:0000313" key="7">
    <source>
        <dbReference type="EMBL" id="RHY87017.1"/>
    </source>
</evidence>
<dbReference type="SUPFAM" id="SSF57850">
    <property type="entry name" value="RING/U-box"/>
    <property type="match status" value="1"/>
</dbReference>
<keyword evidence="3" id="KW-0862">Zinc</keyword>
<feature type="domain" description="RING-type" evidence="6">
    <location>
        <begin position="564"/>
        <end position="605"/>
    </location>
</feature>
<keyword evidence="2 4" id="KW-0863">Zinc-finger</keyword>
<evidence type="ECO:0000256" key="1">
    <source>
        <dbReference type="ARBA" id="ARBA00022723"/>
    </source>
</evidence>
<dbReference type="PANTHER" id="PTHR15710">
    <property type="entry name" value="E3 UBIQUITIN-PROTEIN LIGASE PRAJA"/>
    <property type="match status" value="1"/>
</dbReference>
<dbReference type="AlphaFoldDB" id="A0A3R6X680"/>
<dbReference type="GO" id="GO:0008270">
    <property type="term" value="F:zinc ion binding"/>
    <property type="evidence" value="ECO:0007669"/>
    <property type="project" value="UniProtKB-KW"/>
</dbReference>
<evidence type="ECO:0000256" key="2">
    <source>
        <dbReference type="ARBA" id="ARBA00022771"/>
    </source>
</evidence>
<dbReference type="EMBL" id="QUTH01004874">
    <property type="protein sequence ID" value="RHZ11775.1"/>
    <property type="molecule type" value="Genomic_DNA"/>
</dbReference>
<evidence type="ECO:0000313" key="9">
    <source>
        <dbReference type="Proteomes" id="UP000285430"/>
    </source>
</evidence>
<dbReference type="InterPro" id="IPR013083">
    <property type="entry name" value="Znf_RING/FYVE/PHD"/>
</dbReference>
<dbReference type="InterPro" id="IPR001841">
    <property type="entry name" value="Znf_RING"/>
</dbReference>
<evidence type="ECO:0000256" key="4">
    <source>
        <dbReference type="PROSITE-ProRule" id="PRU00175"/>
    </source>
</evidence>
<dbReference type="VEuPathDB" id="FungiDB:H257_12399"/>
<dbReference type="VEuPathDB" id="FungiDB:H257_12401"/>
<dbReference type="EMBL" id="QUTG01004853">
    <property type="protein sequence ID" value="RHY87017.1"/>
    <property type="molecule type" value="Genomic_DNA"/>
</dbReference>
<keyword evidence="1" id="KW-0479">Metal-binding</keyword>
<dbReference type="PROSITE" id="PS50089">
    <property type="entry name" value="ZF_RING_2"/>
    <property type="match status" value="1"/>
</dbReference>
<dbReference type="Gene3D" id="3.30.40.10">
    <property type="entry name" value="Zinc/RING finger domain, C3HC4 (zinc finger)"/>
    <property type="match status" value="1"/>
</dbReference>
<reference evidence="9 10" key="1">
    <citation type="submission" date="2018-08" db="EMBL/GenBank/DDBJ databases">
        <title>Aphanomyces genome sequencing and annotation.</title>
        <authorList>
            <person name="Minardi D."/>
            <person name="Oidtmann B."/>
            <person name="Van Der Giezen M."/>
            <person name="Studholme D.J."/>
        </authorList>
    </citation>
    <scope>NUCLEOTIDE SEQUENCE [LARGE SCALE GENOMIC DNA]</scope>
    <source>
        <strain evidence="8 9">Da</strain>
        <strain evidence="7 10">Sv</strain>
    </source>
</reference>
<evidence type="ECO:0000313" key="8">
    <source>
        <dbReference type="EMBL" id="RHZ11775.1"/>
    </source>
</evidence>
<dbReference type="Pfam" id="PF13639">
    <property type="entry name" value="zf-RING_2"/>
    <property type="match status" value="1"/>
</dbReference>
<protein>
    <recommendedName>
        <fullName evidence="6">RING-type domain-containing protein</fullName>
    </recommendedName>
</protein>
<proteinExistence type="predicted"/>
<accession>A0A3R6X680</accession>
<name>A0A3R6X680_APHAT</name>
<feature type="region of interest" description="Disordered" evidence="5">
    <location>
        <begin position="168"/>
        <end position="205"/>
    </location>
</feature>
<evidence type="ECO:0000256" key="5">
    <source>
        <dbReference type="SAM" id="MobiDB-lite"/>
    </source>
</evidence>
<dbReference type="Proteomes" id="UP000285712">
    <property type="component" value="Unassembled WGS sequence"/>
</dbReference>
<organism evidence="8 9">
    <name type="scientific">Aphanomyces astaci</name>
    <name type="common">Crayfish plague agent</name>
    <dbReference type="NCBI Taxonomy" id="112090"/>
    <lineage>
        <taxon>Eukaryota</taxon>
        <taxon>Sar</taxon>
        <taxon>Stramenopiles</taxon>
        <taxon>Oomycota</taxon>
        <taxon>Saprolegniomycetes</taxon>
        <taxon>Saprolegniales</taxon>
        <taxon>Verrucalvaceae</taxon>
        <taxon>Aphanomyces</taxon>
    </lineage>
</organism>
<evidence type="ECO:0000313" key="10">
    <source>
        <dbReference type="Proteomes" id="UP000285712"/>
    </source>
</evidence>
<sequence length="717" mass="78697">MLDTVLADGMAENIATCRESVALATQRLFDDITVAVQDSSSRMNRLTQRSIQDSAVDVEVSTLNKFVRFVCDKVDVRNVDGLVALAQAFVWNDPALVDNFIHNGKNVVVYAKESSCSKPPALEQVIAAAKSTPAPPLAISPPTTAPEHVTFAHVPRSPSSPHVVEIAPDVPSKKRAQNETSFSEDKLPPSSMDPPPFAKKQRPMTSGVWEPVDGVMIQLPSQPAAATCSSRRNSQRVFAVDDLTSFTGTMPKSKREAIDRIADLAGAKPDADWIVAKALELYSMTVHPDYARKILSLLPEAVTTERLIDNPVEHYTRDSMERATTLNDFMRFLREMTSVANLDGLISLAQAFVWGDLGMVSSFHKHGVPVVVHGSKSNSRDLRWHAPLPVIVHLKPPAFTSASAKHKGMPSTAVESAPLLTPPPAAAHNADDIIEELYQALRMQVRESKAKKSMQDTILPDQAKLMPRPPTAPAMLFVHFNDMARHEEMLNSMLHQALASVLEAENGLSAALHDLFMASMTLGLDNVYGPIHPTSPKTSSTFLNTLQDHWWSQLPATDTCNSDCPICLSDFTASDLVINLPCHHTFHSTCGLPWLRDHNVCPTCRFQLPSDDHQHAAKQDAGRSSSIEVLPTELDERRAPEPVSQLPGSVDDADSMLEAEADALVADDGMGDLVEEILDEMMEVEATSVVQQVQRQRQRMLEVDRILDEAIRTDTVE</sequence>
<dbReference type="Proteomes" id="UP000285430">
    <property type="component" value="Unassembled WGS sequence"/>
</dbReference>
<feature type="region of interest" description="Disordered" evidence="5">
    <location>
        <begin position="615"/>
        <end position="650"/>
    </location>
</feature>
<dbReference type="SMART" id="SM00184">
    <property type="entry name" value="RING"/>
    <property type="match status" value="1"/>
</dbReference>
<comment type="caution">
    <text evidence="8">The sequence shown here is derived from an EMBL/GenBank/DDBJ whole genome shotgun (WGS) entry which is preliminary data.</text>
</comment>